<dbReference type="HOGENOM" id="CLU_3030059_0_0_7"/>
<organism evidence="1 2">
    <name type="scientific">Sorangium cellulosum So0157-2</name>
    <dbReference type="NCBI Taxonomy" id="1254432"/>
    <lineage>
        <taxon>Bacteria</taxon>
        <taxon>Pseudomonadati</taxon>
        <taxon>Myxococcota</taxon>
        <taxon>Polyangia</taxon>
        <taxon>Polyangiales</taxon>
        <taxon>Polyangiaceae</taxon>
        <taxon>Sorangium</taxon>
    </lineage>
</organism>
<dbReference type="Proteomes" id="UP000014803">
    <property type="component" value="Chromosome"/>
</dbReference>
<proteinExistence type="predicted"/>
<dbReference type="PATRIC" id="fig|1254432.3.peg.8783"/>
<dbReference type="EMBL" id="CP003969">
    <property type="protein sequence ID" value="AGP39921.1"/>
    <property type="molecule type" value="Genomic_DNA"/>
</dbReference>
<accession>S4Y660</accession>
<dbReference type="KEGG" id="scu:SCE1572_38765"/>
<name>S4Y660_SORCE</name>
<evidence type="ECO:0000313" key="2">
    <source>
        <dbReference type="Proteomes" id="UP000014803"/>
    </source>
</evidence>
<dbReference type="AlphaFoldDB" id="S4Y660"/>
<evidence type="ECO:0000313" key="1">
    <source>
        <dbReference type="EMBL" id="AGP39921.1"/>
    </source>
</evidence>
<sequence length="55" mass="5133">MNGAVHGELGCACGAAGAADAGGAAARWPLGLFAAAAALGAARRRAAARVSPRGS</sequence>
<protein>
    <submittedName>
        <fullName evidence="1">Uncharacterized protein</fullName>
    </submittedName>
</protein>
<gene>
    <name evidence="1" type="ORF">SCE1572_38765</name>
</gene>
<dbReference type="RefSeq" id="WP_020739631.1">
    <property type="nucleotide sequence ID" value="NC_021658.1"/>
</dbReference>
<reference evidence="1 2" key="1">
    <citation type="journal article" date="2013" name="Sci. Rep.">
        <title>Extraordinary expansion of a Sorangium cellulosum genome from an alkaline milieu.</title>
        <authorList>
            <person name="Han K."/>
            <person name="Li Z.F."/>
            <person name="Peng R."/>
            <person name="Zhu L.P."/>
            <person name="Zhou T."/>
            <person name="Wang L.G."/>
            <person name="Li S.G."/>
            <person name="Zhang X.B."/>
            <person name="Hu W."/>
            <person name="Wu Z.H."/>
            <person name="Qin N."/>
            <person name="Li Y.Z."/>
        </authorList>
    </citation>
    <scope>NUCLEOTIDE SEQUENCE [LARGE SCALE GENOMIC DNA]</scope>
    <source>
        <strain evidence="1 2">So0157-2</strain>
    </source>
</reference>